<organism evidence="2 3">
    <name type="scientific">Caenorhabditis briggsae</name>
    <dbReference type="NCBI Taxonomy" id="6238"/>
    <lineage>
        <taxon>Eukaryota</taxon>
        <taxon>Metazoa</taxon>
        <taxon>Ecdysozoa</taxon>
        <taxon>Nematoda</taxon>
        <taxon>Chromadorea</taxon>
        <taxon>Rhabditida</taxon>
        <taxon>Rhabditina</taxon>
        <taxon>Rhabditomorpha</taxon>
        <taxon>Rhabditoidea</taxon>
        <taxon>Rhabditidae</taxon>
        <taxon>Peloderinae</taxon>
        <taxon>Caenorhabditis</taxon>
    </lineage>
</organism>
<reference evidence="2 3" key="1">
    <citation type="journal article" date="2003" name="PLoS Biol.">
        <title>The genome sequence of Caenorhabditis briggsae: a platform for comparative genomics.</title>
        <authorList>
            <person name="Stein L.D."/>
            <person name="Bao Z."/>
            <person name="Blasiar D."/>
            <person name="Blumenthal T."/>
            <person name="Brent M.R."/>
            <person name="Chen N."/>
            <person name="Chinwalla A."/>
            <person name="Clarke L."/>
            <person name="Clee C."/>
            <person name="Coghlan A."/>
            <person name="Coulson A."/>
            <person name="D'Eustachio P."/>
            <person name="Fitch D.H."/>
            <person name="Fulton L.A."/>
            <person name="Fulton R.E."/>
            <person name="Griffiths-Jones S."/>
            <person name="Harris T.W."/>
            <person name="Hillier L.W."/>
            <person name="Kamath R."/>
            <person name="Kuwabara P.E."/>
            <person name="Mardis E.R."/>
            <person name="Marra M.A."/>
            <person name="Miner T.L."/>
            <person name="Minx P."/>
            <person name="Mullikin J.C."/>
            <person name="Plumb R.W."/>
            <person name="Rogers J."/>
            <person name="Schein J.E."/>
            <person name="Sohrmann M."/>
            <person name="Spieth J."/>
            <person name="Stajich J.E."/>
            <person name="Wei C."/>
            <person name="Willey D."/>
            <person name="Wilson R.K."/>
            <person name="Durbin R."/>
            <person name="Waterston R.H."/>
        </authorList>
    </citation>
    <scope>NUCLEOTIDE SEQUENCE [LARGE SCALE GENOMIC DNA]</scope>
    <source>
        <strain evidence="2 3">AF16</strain>
    </source>
</reference>
<dbReference type="RefSeq" id="XP_002638880.1">
    <property type="nucleotide sequence ID" value="XM_002638834.1"/>
</dbReference>
<dbReference type="InParanoid" id="A8Y1I9"/>
<sequence length="311" mass="35631">MSFQEHHNSNNNIDMNMMVDASSRAVAGKGKKKKTAHFNRKNGNFESKISISDPKTTNFGPKITIFTPKNKTRTSGVQGDFHRVRPAHTSLNHYGMCVSNHDGHLINDEECPFYNSTPTPTHPHRLSLSYFRPKTKKHPEENQMELFLLPLPLRLLTKAEYRTKKLESIKKEISLGLKFQNLLAMHKIWTTMPGDMQRGILAAQREGRAYVAPEDNEPAAKRARIEESDYSKVTFLPPPVEELQEIQQDALFSFDFPIFRYQFVLFCMGTSGQRDVQTQMDGIRAGQQGPHCPQLSRHLVERSLIQRTRPI</sequence>
<feature type="region of interest" description="Disordered" evidence="1">
    <location>
        <begin position="29"/>
        <end position="53"/>
    </location>
</feature>
<protein>
    <submittedName>
        <fullName evidence="2">Protein CBG22099</fullName>
    </submittedName>
</protein>
<dbReference type="Proteomes" id="UP000008549">
    <property type="component" value="Unassembled WGS sequence"/>
</dbReference>
<evidence type="ECO:0000256" key="1">
    <source>
        <dbReference type="SAM" id="MobiDB-lite"/>
    </source>
</evidence>
<reference evidence="2 3" key="2">
    <citation type="journal article" date="2011" name="PLoS Genet.">
        <title>Caenorhabditis briggsae recombinant inbred line genotypes reveal inter-strain incompatibility and the evolution of recombination.</title>
        <authorList>
            <person name="Ross J.A."/>
            <person name="Koboldt D.C."/>
            <person name="Staisch J.E."/>
            <person name="Chamberlin H.M."/>
            <person name="Gupta B.P."/>
            <person name="Miller R.D."/>
            <person name="Baird S.E."/>
            <person name="Haag E.S."/>
        </authorList>
    </citation>
    <scope>NUCLEOTIDE SEQUENCE [LARGE SCALE GENOMIC DNA]</scope>
    <source>
        <strain evidence="2 3">AF16</strain>
    </source>
</reference>
<evidence type="ECO:0000313" key="2">
    <source>
        <dbReference type="EMBL" id="CAP38758.1"/>
    </source>
</evidence>
<dbReference type="GeneID" id="8580875"/>
<feature type="compositionally biased region" description="Polar residues" evidence="1">
    <location>
        <begin position="41"/>
        <end position="53"/>
    </location>
</feature>
<dbReference type="HOGENOM" id="CLU_894972_0_0_1"/>
<keyword evidence="3" id="KW-1185">Reference proteome</keyword>
<proteinExistence type="predicted"/>
<accession>A8Y1I9</accession>
<dbReference type="CTD" id="8580875"/>
<name>A8Y1I9_CAEBR</name>
<dbReference type="WormBase" id="CBG22099">
    <property type="protein sequence ID" value="CBP47261"/>
    <property type="gene ID" value="WBGene00040728"/>
</dbReference>
<feature type="compositionally biased region" description="Basic residues" evidence="1">
    <location>
        <begin position="29"/>
        <end position="40"/>
    </location>
</feature>
<dbReference type="EMBL" id="HE601428">
    <property type="protein sequence ID" value="CAP38758.1"/>
    <property type="molecule type" value="Genomic_DNA"/>
</dbReference>
<dbReference type="KEGG" id="cbr:CBG_22099"/>
<evidence type="ECO:0000313" key="3">
    <source>
        <dbReference type="Proteomes" id="UP000008549"/>
    </source>
</evidence>
<gene>
    <name evidence="2 4" type="ORF">CBG22099</name>
    <name evidence="2" type="ORF">CBG_22099</name>
</gene>
<evidence type="ECO:0000313" key="4">
    <source>
        <dbReference type="WormBase" id="CBG22099"/>
    </source>
</evidence>
<dbReference type="AlphaFoldDB" id="A8Y1I9"/>